<proteinExistence type="predicted"/>
<dbReference type="InterPro" id="IPR048279">
    <property type="entry name" value="MdtK-like"/>
</dbReference>
<name>A0A928YSQ7_9GAMM</name>
<dbReference type="Pfam" id="PF01554">
    <property type="entry name" value="MatE"/>
    <property type="match status" value="2"/>
</dbReference>
<evidence type="ECO:0000256" key="7">
    <source>
        <dbReference type="ARBA" id="ARBA00023065"/>
    </source>
</evidence>
<comment type="caution">
    <text evidence="11">The sequence shown here is derived from an EMBL/GenBank/DDBJ whole genome shotgun (WGS) entry which is preliminary data.</text>
</comment>
<evidence type="ECO:0000313" key="11">
    <source>
        <dbReference type="EMBL" id="MBE8716007.1"/>
    </source>
</evidence>
<dbReference type="EMBL" id="PRDL01000001">
    <property type="protein sequence ID" value="MBE8716007.1"/>
    <property type="molecule type" value="Genomic_DNA"/>
</dbReference>
<organism evidence="11 12">
    <name type="scientific">Cellvibrio polysaccharolyticus</name>
    <dbReference type="NCBI Taxonomy" id="2082724"/>
    <lineage>
        <taxon>Bacteria</taxon>
        <taxon>Pseudomonadati</taxon>
        <taxon>Pseudomonadota</taxon>
        <taxon>Gammaproteobacteria</taxon>
        <taxon>Cellvibrionales</taxon>
        <taxon>Cellvibrionaceae</taxon>
        <taxon>Cellvibrio</taxon>
    </lineage>
</organism>
<feature type="transmembrane region" description="Helical" evidence="10">
    <location>
        <begin position="287"/>
        <end position="307"/>
    </location>
</feature>
<dbReference type="InterPro" id="IPR050222">
    <property type="entry name" value="MATE_MdtK"/>
</dbReference>
<evidence type="ECO:0000256" key="3">
    <source>
        <dbReference type="ARBA" id="ARBA00022449"/>
    </source>
</evidence>
<reference evidence="11" key="1">
    <citation type="submission" date="2018-07" db="EMBL/GenBank/DDBJ databases">
        <title>Genome assembly of strain Ka43.</title>
        <authorList>
            <person name="Kukolya J."/>
            <person name="Nagy I."/>
            <person name="Horvath B."/>
            <person name="Toth A."/>
        </authorList>
    </citation>
    <scope>NUCLEOTIDE SEQUENCE</scope>
    <source>
        <strain evidence="11">KB43</strain>
    </source>
</reference>
<evidence type="ECO:0000256" key="5">
    <source>
        <dbReference type="ARBA" id="ARBA00022692"/>
    </source>
</evidence>
<evidence type="ECO:0000256" key="1">
    <source>
        <dbReference type="ARBA" id="ARBA00004429"/>
    </source>
</evidence>
<feature type="transmembrane region" description="Helical" evidence="10">
    <location>
        <begin position="28"/>
        <end position="50"/>
    </location>
</feature>
<evidence type="ECO:0000256" key="2">
    <source>
        <dbReference type="ARBA" id="ARBA00022448"/>
    </source>
</evidence>
<comment type="subcellular location">
    <subcellularLocation>
        <location evidence="1">Cell inner membrane</location>
        <topology evidence="1">Multi-pass membrane protein</topology>
    </subcellularLocation>
</comment>
<evidence type="ECO:0000256" key="6">
    <source>
        <dbReference type="ARBA" id="ARBA00022989"/>
    </source>
</evidence>
<dbReference type="GO" id="GO:0042910">
    <property type="term" value="F:xenobiotic transmembrane transporter activity"/>
    <property type="evidence" value="ECO:0007669"/>
    <property type="project" value="InterPro"/>
</dbReference>
<feature type="transmembrane region" description="Helical" evidence="10">
    <location>
        <begin position="211"/>
        <end position="238"/>
    </location>
</feature>
<dbReference type="Proteomes" id="UP000652567">
    <property type="component" value="Unassembled WGS sequence"/>
</dbReference>
<keyword evidence="6 10" id="KW-1133">Transmembrane helix</keyword>
<feature type="transmembrane region" description="Helical" evidence="10">
    <location>
        <begin position="360"/>
        <end position="381"/>
    </location>
</feature>
<evidence type="ECO:0000256" key="8">
    <source>
        <dbReference type="ARBA" id="ARBA00023136"/>
    </source>
</evidence>
<feature type="transmembrane region" description="Helical" evidence="10">
    <location>
        <begin position="393"/>
        <end position="415"/>
    </location>
</feature>
<sequence>MANGVIDTIMSGHYSARDLAGVGIGNSLWVPLFLLFSGTLAALQPIVSGYRGAAEYPKIMPSIWQGIYIAMAASAIMILLLTNVHPVLELLKLDAETARIAQGYLSAFAWGVPPILFTLTMRGLTDGLGHTRVIMVFSVLNTLINLPLNYILIYGKFGLPELGGVGCGWATAIANWGAAIALMIYLNRSKTYSRFHLLSEWVKPRWQDIRYILQLGIPIGFTMFIEVSMFSIIALFLAPLGPEVVAGHQIVLNITSLTFMIPLSLGMALTLRVSYLVGADAMAKARLVARSSLLLAFGLSCISAPMLYFGRDMIAALYTSDATVQGIAIHLLMFAAIFQVADVIQVSAINALRGYRDTRIPMLIMLVSFWGICLPLGYVLTFTDLLGYKAGAAGFWIALIVGLTCASILLTYRLFRFRLPVHSHAATGQV</sequence>
<keyword evidence="8 10" id="KW-0472">Membrane</keyword>
<dbReference type="GO" id="GO:0015297">
    <property type="term" value="F:antiporter activity"/>
    <property type="evidence" value="ECO:0007669"/>
    <property type="project" value="UniProtKB-KW"/>
</dbReference>
<keyword evidence="7" id="KW-0406">Ion transport</keyword>
<keyword evidence="4" id="KW-1003">Cell membrane</keyword>
<evidence type="ECO:0000313" key="12">
    <source>
        <dbReference type="Proteomes" id="UP000652567"/>
    </source>
</evidence>
<dbReference type="PANTHER" id="PTHR43298">
    <property type="entry name" value="MULTIDRUG RESISTANCE PROTEIN NORM-RELATED"/>
    <property type="match status" value="1"/>
</dbReference>
<keyword evidence="12" id="KW-1185">Reference proteome</keyword>
<feature type="transmembrane region" description="Helical" evidence="10">
    <location>
        <begin position="133"/>
        <end position="157"/>
    </location>
</feature>
<evidence type="ECO:0000256" key="4">
    <source>
        <dbReference type="ARBA" id="ARBA00022475"/>
    </source>
</evidence>
<feature type="transmembrane region" description="Helical" evidence="10">
    <location>
        <begin position="62"/>
        <end position="81"/>
    </location>
</feature>
<feature type="transmembrane region" description="Helical" evidence="10">
    <location>
        <begin position="327"/>
        <end position="348"/>
    </location>
</feature>
<keyword evidence="2" id="KW-0813">Transport</keyword>
<feature type="transmembrane region" description="Helical" evidence="10">
    <location>
        <begin position="250"/>
        <end position="275"/>
    </location>
</feature>
<dbReference type="GO" id="GO:0005886">
    <property type="term" value="C:plasma membrane"/>
    <property type="evidence" value="ECO:0007669"/>
    <property type="project" value="UniProtKB-SubCell"/>
</dbReference>
<dbReference type="PIRSF" id="PIRSF006603">
    <property type="entry name" value="DinF"/>
    <property type="match status" value="1"/>
</dbReference>
<evidence type="ECO:0000256" key="9">
    <source>
        <dbReference type="ARBA" id="ARBA00031636"/>
    </source>
</evidence>
<gene>
    <name evidence="11" type="ORF">C4F51_02250</name>
</gene>
<dbReference type="NCBIfam" id="TIGR00797">
    <property type="entry name" value="matE"/>
    <property type="match status" value="1"/>
</dbReference>
<dbReference type="AlphaFoldDB" id="A0A928YSQ7"/>
<keyword evidence="5 10" id="KW-0812">Transmembrane</keyword>
<accession>A0A928YSQ7</accession>
<dbReference type="GO" id="GO:0006811">
    <property type="term" value="P:monoatomic ion transport"/>
    <property type="evidence" value="ECO:0007669"/>
    <property type="project" value="UniProtKB-KW"/>
</dbReference>
<dbReference type="PANTHER" id="PTHR43298:SF2">
    <property type="entry name" value="FMN_FAD EXPORTER YEEO-RELATED"/>
    <property type="match status" value="1"/>
</dbReference>
<dbReference type="CDD" id="cd13131">
    <property type="entry name" value="MATE_NorM_like"/>
    <property type="match status" value="1"/>
</dbReference>
<evidence type="ECO:0000256" key="10">
    <source>
        <dbReference type="SAM" id="Phobius"/>
    </source>
</evidence>
<protein>
    <recommendedName>
        <fullName evidence="9">Multidrug-efflux transporter</fullName>
    </recommendedName>
</protein>
<feature type="transmembrane region" description="Helical" evidence="10">
    <location>
        <begin position="163"/>
        <end position="186"/>
    </location>
</feature>
<feature type="transmembrane region" description="Helical" evidence="10">
    <location>
        <begin position="101"/>
        <end position="121"/>
    </location>
</feature>
<dbReference type="InterPro" id="IPR002528">
    <property type="entry name" value="MATE_fam"/>
</dbReference>
<keyword evidence="3" id="KW-0050">Antiport</keyword>